<reference evidence="2" key="1">
    <citation type="submission" date="2005-01" db="EMBL/GenBank/DDBJ databases">
        <title>Oryza sativa nipponbare(GA3) genomic DNA, chromosome 1, BAC clone:B1642C07.</title>
        <authorList>
            <person name="Sasaki T."/>
            <person name="Matsumoto T."/>
            <person name="Fujisawa M."/>
        </authorList>
    </citation>
    <scope>NUCLEOTIDE SEQUENCE</scope>
</reference>
<evidence type="ECO:0000256" key="1">
    <source>
        <dbReference type="SAM" id="MobiDB-lite"/>
    </source>
</evidence>
<accession>Q5F1Y2</accession>
<evidence type="ECO:0000313" key="2">
    <source>
        <dbReference type="EMBL" id="BAD89453.1"/>
    </source>
</evidence>
<organism evidence="2">
    <name type="scientific">Oryza sativa subsp. japonica</name>
    <name type="common">Rice</name>
    <dbReference type="NCBI Taxonomy" id="39947"/>
    <lineage>
        <taxon>Eukaryota</taxon>
        <taxon>Viridiplantae</taxon>
        <taxon>Streptophyta</taxon>
        <taxon>Embryophyta</taxon>
        <taxon>Tracheophyta</taxon>
        <taxon>Spermatophyta</taxon>
        <taxon>Magnoliopsida</taxon>
        <taxon>Liliopsida</taxon>
        <taxon>Poales</taxon>
        <taxon>Poaceae</taxon>
        <taxon>BOP clade</taxon>
        <taxon>Oryzoideae</taxon>
        <taxon>Oryzeae</taxon>
        <taxon>Oryzinae</taxon>
        <taxon>Oryza</taxon>
        <taxon>Oryza sativa</taxon>
    </lineage>
</organism>
<proteinExistence type="predicted"/>
<dbReference type="AlphaFoldDB" id="Q5F1Y2"/>
<protein>
    <submittedName>
        <fullName evidence="2">Uncharacterized protein B1642C07.39</fullName>
    </submittedName>
</protein>
<dbReference type="EMBL" id="AP008246">
    <property type="protein sequence ID" value="BAD89453.1"/>
    <property type="molecule type" value="Genomic_DNA"/>
</dbReference>
<feature type="region of interest" description="Disordered" evidence="1">
    <location>
        <begin position="138"/>
        <end position="158"/>
    </location>
</feature>
<name>Q5F1Y2_ORYSJ</name>
<gene>
    <name evidence="2" type="primary">B1642C07.39</name>
</gene>
<sequence>MRTQEEGRKEAPLEVGQFDVQVKLIVYSSSLSIHPLYSKSMTVRPTSQPLQPFFFLILLPFPMPLYGGQRGQQMAMATTDPLLTSLILLDNCWRRRRQASSHQSSGRGGVHLDGHNVAGSGGAVQWWRARVGHARQGTAPPLRSLCRDDSGLGSVGNE</sequence>